<proteinExistence type="inferred from homology"/>
<dbReference type="GO" id="GO:0004888">
    <property type="term" value="F:transmembrane signaling receptor activity"/>
    <property type="evidence" value="ECO:0007669"/>
    <property type="project" value="InterPro"/>
</dbReference>
<keyword evidence="4" id="KW-0433">Leucine-rich repeat</keyword>
<feature type="disulfide bond" evidence="15">
    <location>
        <begin position="367"/>
        <end position="396"/>
    </location>
</feature>
<evidence type="ECO:0000256" key="6">
    <source>
        <dbReference type="ARBA" id="ARBA00022729"/>
    </source>
</evidence>
<evidence type="ECO:0000256" key="2">
    <source>
        <dbReference type="ARBA" id="ARBA00009634"/>
    </source>
</evidence>
<evidence type="ECO:0000256" key="3">
    <source>
        <dbReference type="ARBA" id="ARBA00022588"/>
    </source>
</evidence>
<keyword evidence="11 14" id="KW-0675">Receptor</keyword>
<feature type="signal peptide" evidence="17">
    <location>
        <begin position="1"/>
        <end position="29"/>
    </location>
</feature>
<dbReference type="InterPro" id="IPR000157">
    <property type="entry name" value="TIR_dom"/>
</dbReference>
<dbReference type="SMART" id="SM00369">
    <property type="entry name" value="LRR_TYP"/>
    <property type="match status" value="5"/>
</dbReference>
<dbReference type="SUPFAM" id="SSF52058">
    <property type="entry name" value="L domain-like"/>
    <property type="match status" value="1"/>
</dbReference>
<evidence type="ECO:0000256" key="17">
    <source>
        <dbReference type="SAM" id="SignalP"/>
    </source>
</evidence>
<dbReference type="GO" id="GO:0045087">
    <property type="term" value="P:innate immune response"/>
    <property type="evidence" value="ECO:0007669"/>
    <property type="project" value="UniProtKB-UniRule"/>
</dbReference>
<evidence type="ECO:0000256" key="10">
    <source>
        <dbReference type="ARBA" id="ARBA00023136"/>
    </source>
</evidence>
<evidence type="ECO:0000256" key="15">
    <source>
        <dbReference type="PIRSR" id="PIRSR037595-2"/>
    </source>
</evidence>
<accession>A0A6P3WEY4</accession>
<evidence type="ECO:0000313" key="19">
    <source>
        <dbReference type="Proteomes" id="UP000515152"/>
    </source>
</evidence>
<evidence type="ECO:0000256" key="7">
    <source>
        <dbReference type="ARBA" id="ARBA00022737"/>
    </source>
</evidence>
<feature type="domain" description="TIR" evidence="18">
    <location>
        <begin position="661"/>
        <end position="802"/>
    </location>
</feature>
<dbReference type="SUPFAM" id="SSF52200">
    <property type="entry name" value="Toll/Interleukin receptor TIR domain"/>
    <property type="match status" value="1"/>
</dbReference>
<dbReference type="Pfam" id="PF13855">
    <property type="entry name" value="LRR_8"/>
    <property type="match status" value="1"/>
</dbReference>
<reference evidence="20" key="1">
    <citation type="submission" date="2025-08" db="UniProtKB">
        <authorList>
            <consortium name="RefSeq"/>
        </authorList>
    </citation>
    <scope>IDENTIFICATION</scope>
</reference>
<evidence type="ECO:0000256" key="4">
    <source>
        <dbReference type="ARBA" id="ARBA00022614"/>
    </source>
</evidence>
<evidence type="ECO:0000256" key="16">
    <source>
        <dbReference type="SAM" id="Phobius"/>
    </source>
</evidence>
<name>A0A6P3WEY4_CLUHA</name>
<feature type="chain" id="PRO_5028459839" evidence="17">
    <location>
        <begin position="30"/>
        <end position="829"/>
    </location>
</feature>
<evidence type="ECO:0000313" key="20">
    <source>
        <dbReference type="RefSeq" id="XP_012696788.2"/>
    </source>
</evidence>
<keyword evidence="13 14" id="KW-0395">Inflammatory response</keyword>
<dbReference type="Gene3D" id="3.40.50.10140">
    <property type="entry name" value="Toll/interleukin-1 receptor homology (TIR) domain"/>
    <property type="match status" value="1"/>
</dbReference>
<dbReference type="GO" id="GO:0006954">
    <property type="term" value="P:inflammatory response"/>
    <property type="evidence" value="ECO:0007669"/>
    <property type="project" value="UniProtKB-UniRule"/>
</dbReference>
<keyword evidence="12" id="KW-0325">Glycoprotein</keyword>
<evidence type="ECO:0000256" key="9">
    <source>
        <dbReference type="ARBA" id="ARBA00022989"/>
    </source>
</evidence>
<dbReference type="InterPro" id="IPR017241">
    <property type="entry name" value="Toll-like_receptor"/>
</dbReference>
<dbReference type="FunFam" id="3.40.50.10140:FF:000001">
    <property type="entry name" value="Toll-like receptor 2"/>
    <property type="match status" value="1"/>
</dbReference>
<keyword evidence="3 14" id="KW-0399">Innate immunity</keyword>
<comment type="subcellular location">
    <subcellularLocation>
        <location evidence="1">Membrane</location>
        <topology evidence="1">Single-pass type I membrane protein</topology>
    </subcellularLocation>
</comment>
<keyword evidence="6 17" id="KW-0732">Signal</keyword>
<dbReference type="SUPFAM" id="SSF52047">
    <property type="entry name" value="RNI-like"/>
    <property type="match status" value="1"/>
</dbReference>
<keyword evidence="19" id="KW-1185">Reference proteome</keyword>
<gene>
    <name evidence="20" type="primary">LOC105912379</name>
</gene>
<dbReference type="RefSeq" id="XP_012696788.2">
    <property type="nucleotide sequence ID" value="XM_012841334.2"/>
</dbReference>
<keyword evidence="15" id="KW-1015">Disulfide bond</keyword>
<dbReference type="GeneID" id="105912379"/>
<dbReference type="Gene3D" id="3.80.10.10">
    <property type="entry name" value="Ribonuclease Inhibitor"/>
    <property type="match status" value="1"/>
</dbReference>
<dbReference type="PIRSF" id="PIRSF037595">
    <property type="entry name" value="Toll-like_receptor"/>
    <property type="match status" value="1"/>
</dbReference>
<evidence type="ECO:0000256" key="12">
    <source>
        <dbReference type="ARBA" id="ARBA00023180"/>
    </source>
</evidence>
<dbReference type="PANTHER" id="PTHR24365">
    <property type="entry name" value="TOLL-LIKE RECEPTOR"/>
    <property type="match status" value="1"/>
</dbReference>
<evidence type="ECO:0000256" key="14">
    <source>
        <dbReference type="PIRNR" id="PIRNR037595"/>
    </source>
</evidence>
<sequence>MSREAHTMYLTFWVIAVLSIGILLHGTMAFNTAEKGFQMCMTLKENTKDLRHHNLTAIPPNLPAQTEYLDISYNNIARIEDGQLIHLTHLCFLKATNCNLRFISPEAFANNKEIKVLNVSNNLLKIIPKMNLNTLRVIDLSGNEYYSYALPDSFSNFTHLQILALGSKNTISLKLKDFTPLKDIHLEQLILGEGIQVQEYEPGSLAQLRYLKRITLNVSFCQSFVIFDQILVDLNQTQTQELSLVKFVPDDCHVLVDPFTALKNFDGLRKITITQTWINSTVMVKLLQNVWHSPIEDLTFINIVYNEDTPDGMQFPNQNTTTKVKSITFDGIKHYQYQYPKFNISMEHFTHLSYLKFSGTGMNILPCNLISAIPSLQTLDLSDNLLKEAGFWWPLCKPTEIFPSLRHLSLSNNRFIDLAHISKQSSQIKLLESLDLSFNSIRLTGPCSWSPHLTELSLSHNNLGNGVFKYLSTNFKRLDLSKTGITTISQEVLSQFPSLTHLILSSNSIQVIPLNLRAPVLQALFIDQNAIAYISEGVLDGLPKLETLVAGKNPFSCTCDSYWFVTAMNKSLLSDWPMDYSCSTPPSYADTSLVNFKPGNLSCKPWLQAAVSFSVLTVIIVVFAIVFHVCDGVWYTKMLWVWIRVKRRARKGEDRLLKCSFNYHAFISYSQHDSTWVDTQLVPTLEGTGLSLCIHERDFVPGQWIVDNIINCVEASYKTIFVLSQNFVQSEWCNYELFFAQHRAISVDQDSVVFILLEPIPPDSLPSTFLKLRTLLRQQTYLEWPKDECKKHIFWSSLRSMLQIGDKGIALRNVATNIMDTCSLLANQG</sequence>
<dbReference type="OrthoDB" id="1081807at2759"/>
<keyword evidence="8 14" id="KW-0391">Immunity</keyword>
<evidence type="ECO:0000256" key="1">
    <source>
        <dbReference type="ARBA" id="ARBA00004479"/>
    </source>
</evidence>
<evidence type="ECO:0000256" key="13">
    <source>
        <dbReference type="ARBA" id="ARBA00023198"/>
    </source>
</evidence>
<dbReference type="PROSITE" id="PS50104">
    <property type="entry name" value="TIR"/>
    <property type="match status" value="1"/>
</dbReference>
<feature type="transmembrane region" description="Helical" evidence="16">
    <location>
        <begin position="606"/>
        <end position="630"/>
    </location>
</feature>
<comment type="similarity">
    <text evidence="2 14">Belongs to the Toll-like receptor family.</text>
</comment>
<dbReference type="InterPro" id="IPR035897">
    <property type="entry name" value="Toll_tir_struct_dom_sf"/>
</dbReference>
<dbReference type="GO" id="GO:0002224">
    <property type="term" value="P:toll-like receptor signaling pathway"/>
    <property type="evidence" value="ECO:0007669"/>
    <property type="project" value="InterPro"/>
</dbReference>
<dbReference type="AlphaFoldDB" id="A0A6P3WEY4"/>
<keyword evidence="10 16" id="KW-0472">Membrane</keyword>
<dbReference type="Proteomes" id="UP000515152">
    <property type="component" value="Chromosome 16"/>
</dbReference>
<dbReference type="GO" id="GO:0005886">
    <property type="term" value="C:plasma membrane"/>
    <property type="evidence" value="ECO:0007669"/>
    <property type="project" value="TreeGrafter"/>
</dbReference>
<dbReference type="InterPro" id="IPR032675">
    <property type="entry name" value="LRR_dom_sf"/>
</dbReference>
<dbReference type="InterPro" id="IPR000483">
    <property type="entry name" value="Cys-rich_flank_reg_C"/>
</dbReference>
<dbReference type="InterPro" id="IPR003591">
    <property type="entry name" value="Leu-rich_rpt_typical-subtyp"/>
</dbReference>
<evidence type="ECO:0000256" key="11">
    <source>
        <dbReference type="ARBA" id="ARBA00023170"/>
    </source>
</evidence>
<dbReference type="InterPro" id="IPR001611">
    <property type="entry name" value="Leu-rich_rpt"/>
</dbReference>
<dbReference type="PANTHER" id="PTHR24365:SF539">
    <property type="entry name" value="TOLL-LIKE RECEPTOR 1"/>
    <property type="match status" value="1"/>
</dbReference>
<keyword evidence="7" id="KW-0677">Repeat</keyword>
<evidence type="ECO:0000259" key="18">
    <source>
        <dbReference type="PROSITE" id="PS50104"/>
    </source>
</evidence>
<evidence type="ECO:0000256" key="5">
    <source>
        <dbReference type="ARBA" id="ARBA00022692"/>
    </source>
</evidence>
<protein>
    <submittedName>
        <fullName evidence="20">Toll-like receptor 1</fullName>
    </submittedName>
</protein>
<evidence type="ECO:0000256" key="8">
    <source>
        <dbReference type="ARBA" id="ARBA00022859"/>
    </source>
</evidence>
<dbReference type="SMART" id="SM00082">
    <property type="entry name" value="LRRCT"/>
    <property type="match status" value="1"/>
</dbReference>
<dbReference type="SMART" id="SM00255">
    <property type="entry name" value="TIR"/>
    <property type="match status" value="1"/>
</dbReference>
<dbReference type="PROSITE" id="PS51450">
    <property type="entry name" value="LRR"/>
    <property type="match status" value="1"/>
</dbReference>
<dbReference type="Pfam" id="PF01582">
    <property type="entry name" value="TIR"/>
    <property type="match status" value="1"/>
</dbReference>
<keyword evidence="9 16" id="KW-1133">Transmembrane helix</keyword>
<organism evidence="19 20">
    <name type="scientific">Clupea harengus</name>
    <name type="common">Atlantic herring</name>
    <dbReference type="NCBI Taxonomy" id="7950"/>
    <lineage>
        <taxon>Eukaryota</taxon>
        <taxon>Metazoa</taxon>
        <taxon>Chordata</taxon>
        <taxon>Craniata</taxon>
        <taxon>Vertebrata</taxon>
        <taxon>Euteleostomi</taxon>
        <taxon>Actinopterygii</taxon>
        <taxon>Neopterygii</taxon>
        <taxon>Teleostei</taxon>
        <taxon>Clupei</taxon>
        <taxon>Clupeiformes</taxon>
        <taxon>Clupeoidei</taxon>
        <taxon>Clupeidae</taxon>
        <taxon>Clupea</taxon>
    </lineage>
</organism>
<keyword evidence="5 16" id="KW-0812">Transmembrane</keyword>
<dbReference type="KEGG" id="char:105912379"/>
<dbReference type="PRINTS" id="PR01537">
    <property type="entry name" value="INTRLKN1R1F"/>
</dbReference>